<accession>A0AAV5S8U1</accession>
<evidence type="ECO:0000313" key="2">
    <source>
        <dbReference type="Proteomes" id="UP001432027"/>
    </source>
</evidence>
<proteinExistence type="predicted"/>
<sequence>IGYTHPNSASTKQFLTSKNRETAIKSSQLLRAIHHVCPATKGALEEFVMDNRRKFARIEVLI</sequence>
<name>A0AAV5S8U1_9BILA</name>
<gene>
    <name evidence="1" type="ORF">PENTCL1PPCAC_513</name>
</gene>
<comment type="caution">
    <text evidence="1">The sequence shown here is derived from an EMBL/GenBank/DDBJ whole genome shotgun (WGS) entry which is preliminary data.</text>
</comment>
<keyword evidence="2" id="KW-1185">Reference proteome</keyword>
<dbReference type="Proteomes" id="UP001432027">
    <property type="component" value="Unassembled WGS sequence"/>
</dbReference>
<evidence type="ECO:0000313" key="1">
    <source>
        <dbReference type="EMBL" id="GMS78338.1"/>
    </source>
</evidence>
<feature type="non-terminal residue" evidence="1">
    <location>
        <position position="1"/>
    </location>
</feature>
<dbReference type="EMBL" id="BTSX01000001">
    <property type="protein sequence ID" value="GMS78338.1"/>
    <property type="molecule type" value="Genomic_DNA"/>
</dbReference>
<protein>
    <submittedName>
        <fullName evidence="1">Uncharacterized protein</fullName>
    </submittedName>
</protein>
<reference evidence="1" key="1">
    <citation type="submission" date="2023-10" db="EMBL/GenBank/DDBJ databases">
        <title>Genome assembly of Pristionchus species.</title>
        <authorList>
            <person name="Yoshida K."/>
            <person name="Sommer R.J."/>
        </authorList>
    </citation>
    <scope>NUCLEOTIDE SEQUENCE</scope>
    <source>
        <strain evidence="1">RS0144</strain>
    </source>
</reference>
<dbReference type="AlphaFoldDB" id="A0AAV5S8U1"/>
<feature type="non-terminal residue" evidence="1">
    <location>
        <position position="62"/>
    </location>
</feature>
<organism evidence="1 2">
    <name type="scientific">Pristionchus entomophagus</name>
    <dbReference type="NCBI Taxonomy" id="358040"/>
    <lineage>
        <taxon>Eukaryota</taxon>
        <taxon>Metazoa</taxon>
        <taxon>Ecdysozoa</taxon>
        <taxon>Nematoda</taxon>
        <taxon>Chromadorea</taxon>
        <taxon>Rhabditida</taxon>
        <taxon>Rhabditina</taxon>
        <taxon>Diplogasteromorpha</taxon>
        <taxon>Diplogasteroidea</taxon>
        <taxon>Neodiplogasteridae</taxon>
        <taxon>Pristionchus</taxon>
    </lineage>
</organism>